<sequence length="189" mass="21702">MPKKIRYFDIQVAKIDRQKYAVVPLHEYEAFVRENRLRKAQRRPRPTKINANPEIAAFLASVLGTMPVDEIFFQCRIRFGEENAPSVKRIYAHWARLRRQAALNDEQAMTNRALFGGAFGPHASAVDKNPALAEFLATTLGTKHIDDVIAECQARFGAENVPSKSAIYRHWTKLRQRPTRTVTMENEHE</sequence>
<dbReference type="RefSeq" id="WP_306409299.1">
    <property type="nucleotide sequence ID" value="NZ_JANFPI010000001.1"/>
</dbReference>
<name>A0AAE3MWB3_9HYPH</name>
<gene>
    <name evidence="1" type="ORF">NOF55_00160</name>
</gene>
<dbReference type="EMBL" id="JANFPI010000001">
    <property type="protein sequence ID" value="MCX8995517.1"/>
    <property type="molecule type" value="Genomic_DNA"/>
</dbReference>
<organism evidence="1 2">
    <name type="scientific">Ectorhizobium quercum</name>
    <dbReference type="NCBI Taxonomy" id="2965071"/>
    <lineage>
        <taxon>Bacteria</taxon>
        <taxon>Pseudomonadati</taxon>
        <taxon>Pseudomonadota</taxon>
        <taxon>Alphaproteobacteria</taxon>
        <taxon>Hyphomicrobiales</taxon>
        <taxon>Rhizobiaceae</taxon>
        <taxon>Ectorhizobium</taxon>
    </lineage>
</organism>
<comment type="caution">
    <text evidence="1">The sequence shown here is derived from an EMBL/GenBank/DDBJ whole genome shotgun (WGS) entry which is preliminary data.</text>
</comment>
<accession>A0AAE3MWB3</accession>
<reference evidence="1" key="1">
    <citation type="submission" date="2022-07" db="EMBL/GenBank/DDBJ databases">
        <title>Ectorhizobium quercum gen.nov., sp. nov.</title>
        <authorList>
            <person name="Ma T."/>
            <person name="Li Y."/>
        </authorList>
    </citation>
    <scope>NUCLEOTIDE SEQUENCE</scope>
    <source>
        <strain evidence="1">BDR2-2</strain>
    </source>
</reference>
<evidence type="ECO:0000313" key="2">
    <source>
        <dbReference type="Proteomes" id="UP001208771"/>
    </source>
</evidence>
<keyword evidence="2" id="KW-1185">Reference proteome</keyword>
<dbReference type="AlphaFoldDB" id="A0AAE3MWB3"/>
<proteinExistence type="predicted"/>
<protein>
    <submittedName>
        <fullName evidence="1">Uncharacterized protein</fullName>
    </submittedName>
</protein>
<dbReference type="Proteomes" id="UP001208771">
    <property type="component" value="Unassembled WGS sequence"/>
</dbReference>
<evidence type="ECO:0000313" key="1">
    <source>
        <dbReference type="EMBL" id="MCX8995517.1"/>
    </source>
</evidence>